<dbReference type="InterPro" id="IPR036086">
    <property type="entry name" value="ParB/Sulfiredoxin_sf"/>
</dbReference>
<dbReference type="Proteomes" id="UP000199501">
    <property type="component" value="Unassembled WGS sequence"/>
</dbReference>
<dbReference type="STRING" id="1271860.SAMN05216174_11330"/>
<feature type="region of interest" description="Disordered" evidence="1">
    <location>
        <begin position="589"/>
        <end position="610"/>
    </location>
</feature>
<reference evidence="3" key="1">
    <citation type="submission" date="2016-10" db="EMBL/GenBank/DDBJ databases">
        <authorList>
            <person name="Varghese N."/>
            <person name="Submissions S."/>
        </authorList>
    </citation>
    <scope>NUCLEOTIDE SEQUENCE [LARGE SCALE GENOMIC DNA]</scope>
    <source>
        <strain evidence="3">IBRC-M 10403</strain>
    </source>
</reference>
<dbReference type="OrthoDB" id="3846919at2"/>
<feature type="compositionally biased region" description="Low complexity" evidence="1">
    <location>
        <begin position="600"/>
        <end position="610"/>
    </location>
</feature>
<sequence length="610" mass="67107">MTAIAPVLDEPTSDDAEASYPYIANGVDPRTLRVDGNSRQVGDIRAKRPDLVDSIARHGVDPKVSIINVTPDQDGVLHVLVGFHRTAAAVAVKDLENPDLLVDVLVHAPGSTRRETLIAQGIENLHREGYTQLEEAELYRQLALEGLADDDIAAELSRPIDRVRAGRAVAESARTADAAEALPQIDLFELGELADFADDEDLHSQLVEILQSHPAQFEHALGRARRIRDQARVEAEETIRLTELGYLVLDDEQDLDECHVLPLDELCDGQDPTPLDPAEHEQCPGRAVTVRATRELEVELEHYCTDYTAHGHHTVESMKVAAEEAALRDAGVTVIDPDTPGATPLGDLRAQSDSATTLRAEDHVDCPGHAAYVGRLYSWSKLAPIYVCTDHLAHGHVLLSAARTPHSARSAEWQKAERARTKKNNDAWADAKTDRRAWLATFFKGWRKADVKKLPKRLQHWLALAPILASDHLADAAPGHVYACTLLSIKNPGGGRFDRDSNPLVALLNRKTTTDAQALWVRLAQVVGAGEAHWSQQSTERNADLTWRRPSRDTVFYFQLLEVLGYPLSHIEKVTLDATADAAVWPHLAEDDKTDDGTEDTTVTEVPQAA</sequence>
<dbReference type="EMBL" id="FMZZ01000013">
    <property type="protein sequence ID" value="SDD55551.1"/>
    <property type="molecule type" value="Genomic_DNA"/>
</dbReference>
<evidence type="ECO:0000313" key="2">
    <source>
        <dbReference type="EMBL" id="SDD55551.1"/>
    </source>
</evidence>
<accession>A0A1G6VPT0</accession>
<protein>
    <submittedName>
        <fullName evidence="2">Chromosome segregation protein Spo0J, contains ParB-like nuclease domain</fullName>
    </submittedName>
</protein>
<proteinExistence type="predicted"/>
<organism evidence="2 3">
    <name type="scientific">Actinokineospora iranica</name>
    <dbReference type="NCBI Taxonomy" id="1271860"/>
    <lineage>
        <taxon>Bacteria</taxon>
        <taxon>Bacillati</taxon>
        <taxon>Actinomycetota</taxon>
        <taxon>Actinomycetes</taxon>
        <taxon>Pseudonocardiales</taxon>
        <taxon>Pseudonocardiaceae</taxon>
        <taxon>Actinokineospora</taxon>
    </lineage>
</organism>
<evidence type="ECO:0000313" key="3">
    <source>
        <dbReference type="Proteomes" id="UP000199501"/>
    </source>
</evidence>
<name>A0A1G6VPT0_9PSEU</name>
<dbReference type="Gene3D" id="1.10.10.730">
    <property type="entry name" value="KorB DNA-binding domain"/>
    <property type="match status" value="1"/>
</dbReference>
<evidence type="ECO:0000256" key="1">
    <source>
        <dbReference type="SAM" id="MobiDB-lite"/>
    </source>
</evidence>
<dbReference type="SUPFAM" id="SSF110849">
    <property type="entry name" value="ParB/Sulfiredoxin"/>
    <property type="match status" value="1"/>
</dbReference>
<dbReference type="InterPro" id="IPR042075">
    <property type="entry name" value="KorB_DNA-db"/>
</dbReference>
<dbReference type="AlphaFoldDB" id="A0A1G6VPT0"/>
<keyword evidence="3" id="KW-1185">Reference proteome</keyword>
<dbReference type="RefSeq" id="WP_091454805.1">
    <property type="nucleotide sequence ID" value="NZ_FMZZ01000013.1"/>
</dbReference>
<gene>
    <name evidence="2" type="ORF">SAMN05216174_11330</name>
</gene>